<dbReference type="Proteomes" id="UP001317322">
    <property type="component" value="Chromosome"/>
</dbReference>
<proteinExistence type="inferred from homology"/>
<dbReference type="InterPro" id="IPR000212">
    <property type="entry name" value="DNA_helicase_UvrD/REP"/>
</dbReference>
<dbReference type="InterPro" id="IPR014016">
    <property type="entry name" value="UvrD-like_ATP-bd"/>
</dbReference>
<dbReference type="InterPro" id="IPR013986">
    <property type="entry name" value="DExx_box_DNA_helicase_dom_sf"/>
</dbReference>
<dbReference type="CDD" id="cd17932">
    <property type="entry name" value="DEXQc_UvrD"/>
    <property type="match status" value="1"/>
</dbReference>
<keyword evidence="6" id="KW-0413">Isomerase</keyword>
<feature type="binding site" evidence="10">
    <location>
        <begin position="32"/>
        <end position="39"/>
    </location>
    <ligand>
        <name>ATP</name>
        <dbReference type="ChEBI" id="CHEBI:30616"/>
    </ligand>
</feature>
<evidence type="ECO:0000256" key="7">
    <source>
        <dbReference type="ARBA" id="ARBA00034617"/>
    </source>
</evidence>
<name>A0ABY5K1U3_9CELL</name>
<evidence type="ECO:0000313" key="13">
    <source>
        <dbReference type="EMBL" id="UUI64396.1"/>
    </source>
</evidence>
<dbReference type="Gene3D" id="1.10.10.160">
    <property type="match status" value="1"/>
</dbReference>
<dbReference type="Gene3D" id="1.10.486.10">
    <property type="entry name" value="PCRA, domain 4"/>
    <property type="match status" value="1"/>
</dbReference>
<feature type="domain" description="UvrD-like helicase C-terminal" evidence="12">
    <location>
        <begin position="302"/>
        <end position="548"/>
    </location>
</feature>
<organism evidence="13 14">
    <name type="scientific">Cellulomonas wangsupingiae</name>
    <dbReference type="NCBI Taxonomy" id="2968085"/>
    <lineage>
        <taxon>Bacteria</taxon>
        <taxon>Bacillati</taxon>
        <taxon>Actinomycetota</taxon>
        <taxon>Actinomycetes</taxon>
        <taxon>Micrococcales</taxon>
        <taxon>Cellulomonadaceae</taxon>
        <taxon>Cellulomonas</taxon>
    </lineage>
</organism>
<comment type="catalytic activity">
    <reaction evidence="9">
        <text>ATP + H2O = ADP + phosphate + H(+)</text>
        <dbReference type="Rhea" id="RHEA:13065"/>
        <dbReference type="ChEBI" id="CHEBI:15377"/>
        <dbReference type="ChEBI" id="CHEBI:15378"/>
        <dbReference type="ChEBI" id="CHEBI:30616"/>
        <dbReference type="ChEBI" id="CHEBI:43474"/>
        <dbReference type="ChEBI" id="CHEBI:456216"/>
        <dbReference type="EC" id="5.6.2.4"/>
    </reaction>
</comment>
<dbReference type="Pfam" id="PF13361">
    <property type="entry name" value="UvrD_C"/>
    <property type="match status" value="2"/>
</dbReference>
<evidence type="ECO:0000256" key="1">
    <source>
        <dbReference type="ARBA" id="ARBA00009922"/>
    </source>
</evidence>
<dbReference type="InterPro" id="IPR027417">
    <property type="entry name" value="P-loop_NTPase"/>
</dbReference>
<evidence type="ECO:0000313" key="14">
    <source>
        <dbReference type="Proteomes" id="UP001317322"/>
    </source>
</evidence>
<comment type="catalytic activity">
    <reaction evidence="7">
        <text>Couples ATP hydrolysis with the unwinding of duplex DNA by translocating in the 3'-5' direction.</text>
        <dbReference type="EC" id="5.6.2.4"/>
    </reaction>
</comment>
<evidence type="ECO:0000256" key="5">
    <source>
        <dbReference type="ARBA" id="ARBA00022840"/>
    </source>
</evidence>
<protein>
    <recommendedName>
        <fullName evidence="8">DNA 3'-5' helicase</fullName>
        <ecNumber evidence="8">5.6.2.4</ecNumber>
    </recommendedName>
</protein>
<keyword evidence="2 10" id="KW-0547">Nucleotide-binding</keyword>
<evidence type="ECO:0000256" key="2">
    <source>
        <dbReference type="ARBA" id="ARBA00022741"/>
    </source>
</evidence>
<keyword evidence="4 10" id="KW-0347">Helicase</keyword>
<evidence type="ECO:0000256" key="8">
    <source>
        <dbReference type="ARBA" id="ARBA00034808"/>
    </source>
</evidence>
<dbReference type="RefSeq" id="WP_227565215.1">
    <property type="nucleotide sequence ID" value="NZ_CP101989.1"/>
</dbReference>
<evidence type="ECO:0000256" key="10">
    <source>
        <dbReference type="PROSITE-ProRule" id="PRU00560"/>
    </source>
</evidence>
<sequence>MTDAAADRALAGLDDEQAAAVLAPPGPVRVMAGAGTGKTRTVTHRIAYQHLTGAVPAHVVLAVTHSAKAAGELRDRLARLGTGNVQARTFHAAAMRQLRYFWRATGLPGDGPVLLDVDGRGAYYRYLRGALAVTLRTSAGDLDAALVTDLATELTWAAARDLTADEYTAAAEAAGRRPGMALATVAGAMRRYSTAKRAAGVLDFADLLAVCARMLEEHEEVAAEVRRQYASFVVDEYQDTDPAQQRLLDAWLGGRDDLTVVGDARQAVYGFKGADTSLLTGFTARFPRAVTVDLVRDYRSTTPVVDTANRLMAGRPEATGPALVGMLGDGPAPRVVRCDDEDDEDAQVVATVRGWLDAGVAAQEIAVLHRFNAQAVKLTAALRDAGIPVVAGDGSAYFARREVAQVLALLRRRAAQAPHDDAAGVLDEALTRAGYDPGAPPDGTGAARERWDALDALRALVESLPEPLTRTLGALSADLDRRAAEDHVPPGRGAVTVTTIHKAKGLEWDACLLARATAGSLPSVYATTGAELAEERRLAYVAVTRARRHLVATWAAGRPGGRPARRSPYLDAFEPSAARRTRDVGPRTVVHPAAERFATGQRVTHDRHGLGKVVDVRAGKVTVDFGSAGRRTVAADTRLVAL</sequence>
<evidence type="ECO:0000256" key="9">
    <source>
        <dbReference type="ARBA" id="ARBA00048988"/>
    </source>
</evidence>
<keyword evidence="5 10" id="KW-0067">ATP-binding</keyword>
<dbReference type="InterPro" id="IPR014017">
    <property type="entry name" value="DNA_helicase_UvrD-like_C"/>
</dbReference>
<evidence type="ECO:0000256" key="4">
    <source>
        <dbReference type="ARBA" id="ARBA00022806"/>
    </source>
</evidence>
<keyword evidence="14" id="KW-1185">Reference proteome</keyword>
<dbReference type="SUPFAM" id="SSF52540">
    <property type="entry name" value="P-loop containing nucleoside triphosphate hydrolases"/>
    <property type="match status" value="1"/>
</dbReference>
<accession>A0ABY5K1U3</accession>
<comment type="similarity">
    <text evidence="1">Belongs to the helicase family. UvrD subfamily.</text>
</comment>
<dbReference type="Pfam" id="PF00580">
    <property type="entry name" value="UvrD-helicase"/>
    <property type="match status" value="1"/>
</dbReference>
<evidence type="ECO:0000259" key="11">
    <source>
        <dbReference type="PROSITE" id="PS51198"/>
    </source>
</evidence>
<reference evidence="13 14" key="1">
    <citation type="submission" date="2022-07" db="EMBL/GenBank/DDBJ databases">
        <title>Novel species in genus cellulomonas.</title>
        <authorList>
            <person name="Ye L."/>
        </authorList>
    </citation>
    <scope>NUCLEOTIDE SEQUENCE [LARGE SCALE GENOMIC DNA]</scope>
    <source>
        <strain evidence="14">zg-Y908</strain>
    </source>
</reference>
<dbReference type="EC" id="5.6.2.4" evidence="8"/>
<dbReference type="Gene3D" id="3.40.50.300">
    <property type="entry name" value="P-loop containing nucleotide triphosphate hydrolases"/>
    <property type="match status" value="3"/>
</dbReference>
<keyword evidence="3 10" id="KW-0378">Hydrolase</keyword>
<evidence type="ECO:0000256" key="6">
    <source>
        <dbReference type="ARBA" id="ARBA00023235"/>
    </source>
</evidence>
<gene>
    <name evidence="13" type="ORF">NP075_14900</name>
</gene>
<dbReference type="PANTHER" id="PTHR11070">
    <property type="entry name" value="UVRD / RECB / PCRA DNA HELICASE FAMILY MEMBER"/>
    <property type="match status" value="1"/>
</dbReference>
<dbReference type="EMBL" id="CP101989">
    <property type="protein sequence ID" value="UUI64396.1"/>
    <property type="molecule type" value="Genomic_DNA"/>
</dbReference>
<dbReference type="PANTHER" id="PTHR11070:SF69">
    <property type="entry name" value="ATP-DEPENDENT DNA HELICASE UVRD2"/>
    <property type="match status" value="1"/>
</dbReference>
<feature type="domain" description="UvrD-like helicase ATP-binding" evidence="11">
    <location>
        <begin position="11"/>
        <end position="301"/>
    </location>
</feature>
<evidence type="ECO:0000259" key="12">
    <source>
        <dbReference type="PROSITE" id="PS51217"/>
    </source>
</evidence>
<dbReference type="PROSITE" id="PS51198">
    <property type="entry name" value="UVRD_HELICASE_ATP_BIND"/>
    <property type="match status" value="1"/>
</dbReference>
<evidence type="ECO:0000256" key="3">
    <source>
        <dbReference type="ARBA" id="ARBA00022801"/>
    </source>
</evidence>
<dbReference type="PROSITE" id="PS51217">
    <property type="entry name" value="UVRD_HELICASE_CTER"/>
    <property type="match status" value="1"/>
</dbReference>